<dbReference type="InterPro" id="IPR011650">
    <property type="entry name" value="Peptidase_M20_dimer"/>
</dbReference>
<evidence type="ECO:0000256" key="2">
    <source>
        <dbReference type="ARBA" id="ARBA00022801"/>
    </source>
</evidence>
<evidence type="ECO:0000259" key="5">
    <source>
        <dbReference type="Pfam" id="PF07687"/>
    </source>
</evidence>
<dbReference type="InterPro" id="IPR002933">
    <property type="entry name" value="Peptidase_M20"/>
</dbReference>
<dbReference type="InterPro" id="IPR036264">
    <property type="entry name" value="Bact_exopeptidase_dim_dom"/>
</dbReference>
<sequence length="428" mass="43382">MSDPTPSRPSVPAPSEVGTFEVGTVGSGPFERKSEVSVADMLAERIARLAGELPLILERTRALVETDSGSHDPVGVDAVSGLIGAYLLPLGFAVSSTSIGPDRGGCFEATLTLGEGVSVLVLGHADTVWPAGTAAEWPFTREGDVLSGPGVGDMKCALAMAVSAIGAALEAGMPGVGRITYALVPDEELGSVGSRAWIEDLGRRTDVCFTLEAGLDGGGVITSRGSVGAMVLTARGRTAHSTETTGASALAAVAPLVESLEALTNRAARTICTVGILRSGTARQVVPDLAEVHVDLRAPTTSAGDALAARVADLAAARATPGVTIEVTGGVTRPAMPATVSDRLFALAGELTAPVGLPLRRVAEMGGSDASFVARFAPAAIDGMGPLAFDQCSRRETVEVPSIIPRTALLSCLLSRAAEAVASDGVVP</sequence>
<feature type="domain" description="Peptidase M20 dimerisation" evidence="5">
    <location>
        <begin position="224"/>
        <end position="319"/>
    </location>
</feature>
<evidence type="ECO:0000313" key="7">
    <source>
        <dbReference type="Proteomes" id="UP000272400"/>
    </source>
</evidence>
<dbReference type="InterPro" id="IPR050072">
    <property type="entry name" value="Peptidase_M20A"/>
</dbReference>
<dbReference type="GO" id="GO:0046872">
    <property type="term" value="F:metal ion binding"/>
    <property type="evidence" value="ECO:0007669"/>
    <property type="project" value="UniProtKB-KW"/>
</dbReference>
<dbReference type="Proteomes" id="UP000272400">
    <property type="component" value="Unassembled WGS sequence"/>
</dbReference>
<accession>A0A3N1CY99</accession>
<dbReference type="RefSeq" id="WP_148086012.1">
    <property type="nucleotide sequence ID" value="NZ_RJKE01000001.1"/>
</dbReference>
<dbReference type="PIRSF" id="PIRSF037238">
    <property type="entry name" value="Carboxypeptidase_G2"/>
    <property type="match status" value="1"/>
</dbReference>
<name>A0A3N1CY99_9ACTN</name>
<keyword evidence="1" id="KW-0479">Metal-binding</keyword>
<reference evidence="6 7" key="1">
    <citation type="submission" date="2018-11" db="EMBL/GenBank/DDBJ databases">
        <title>Sequencing the genomes of 1000 actinobacteria strains.</title>
        <authorList>
            <person name="Klenk H.-P."/>
        </authorList>
    </citation>
    <scope>NUCLEOTIDE SEQUENCE [LARGE SCALE GENOMIC DNA]</scope>
    <source>
        <strain evidence="6 7">DSM 44254</strain>
    </source>
</reference>
<dbReference type="SUPFAM" id="SSF53187">
    <property type="entry name" value="Zn-dependent exopeptidases"/>
    <property type="match status" value="1"/>
</dbReference>
<evidence type="ECO:0000313" key="6">
    <source>
        <dbReference type="EMBL" id="ROO86254.1"/>
    </source>
</evidence>
<dbReference type="InterPro" id="IPR017150">
    <property type="entry name" value="Pept_M20_glutamate_carboxypep"/>
</dbReference>
<evidence type="ECO:0000256" key="3">
    <source>
        <dbReference type="PIRSR" id="PIRSR037238-1"/>
    </source>
</evidence>
<dbReference type="SUPFAM" id="SSF55031">
    <property type="entry name" value="Bacterial exopeptidase dimerisation domain"/>
    <property type="match status" value="1"/>
</dbReference>
<proteinExistence type="predicted"/>
<keyword evidence="6" id="KW-0121">Carboxypeptidase</keyword>
<organism evidence="6 7">
    <name type="scientific">Actinocorallia herbida</name>
    <dbReference type="NCBI Taxonomy" id="58109"/>
    <lineage>
        <taxon>Bacteria</taxon>
        <taxon>Bacillati</taxon>
        <taxon>Actinomycetota</taxon>
        <taxon>Actinomycetes</taxon>
        <taxon>Streptosporangiales</taxon>
        <taxon>Thermomonosporaceae</taxon>
        <taxon>Actinocorallia</taxon>
    </lineage>
</organism>
<protein>
    <submittedName>
        <fullName evidence="6">Glutamate carboxypeptidase</fullName>
    </submittedName>
</protein>
<dbReference type="PANTHER" id="PTHR43808">
    <property type="entry name" value="ACETYLORNITHINE DEACETYLASE"/>
    <property type="match status" value="1"/>
</dbReference>
<keyword evidence="7" id="KW-1185">Reference proteome</keyword>
<keyword evidence="6" id="KW-0645">Protease</keyword>
<dbReference type="OrthoDB" id="9783294at2"/>
<feature type="active site" description="Proton acceptor" evidence="3">
    <location>
        <position position="187"/>
    </location>
</feature>
<dbReference type="Pfam" id="PF07687">
    <property type="entry name" value="M20_dimer"/>
    <property type="match status" value="1"/>
</dbReference>
<feature type="region of interest" description="Disordered" evidence="4">
    <location>
        <begin position="1"/>
        <end position="20"/>
    </location>
</feature>
<dbReference type="Gene3D" id="3.40.630.10">
    <property type="entry name" value="Zn peptidases"/>
    <property type="match status" value="1"/>
</dbReference>
<dbReference type="EMBL" id="RJKE01000001">
    <property type="protein sequence ID" value="ROO86254.1"/>
    <property type="molecule type" value="Genomic_DNA"/>
</dbReference>
<comment type="caution">
    <text evidence="6">The sequence shown here is derived from an EMBL/GenBank/DDBJ whole genome shotgun (WGS) entry which is preliminary data.</text>
</comment>
<dbReference type="AlphaFoldDB" id="A0A3N1CY99"/>
<dbReference type="GO" id="GO:0004180">
    <property type="term" value="F:carboxypeptidase activity"/>
    <property type="evidence" value="ECO:0007669"/>
    <property type="project" value="UniProtKB-KW"/>
</dbReference>
<feature type="active site" evidence="3">
    <location>
        <position position="126"/>
    </location>
</feature>
<dbReference type="Pfam" id="PF01546">
    <property type="entry name" value="Peptidase_M20"/>
    <property type="match status" value="1"/>
</dbReference>
<dbReference type="Gene3D" id="3.30.70.360">
    <property type="match status" value="1"/>
</dbReference>
<feature type="compositionally biased region" description="Pro residues" evidence="4">
    <location>
        <begin position="1"/>
        <end position="12"/>
    </location>
</feature>
<gene>
    <name evidence="6" type="ORF">EDD29_3817</name>
</gene>
<evidence type="ECO:0000256" key="4">
    <source>
        <dbReference type="SAM" id="MobiDB-lite"/>
    </source>
</evidence>
<dbReference type="PANTHER" id="PTHR43808:SF9">
    <property type="entry name" value="BLL0789 PROTEIN"/>
    <property type="match status" value="1"/>
</dbReference>
<evidence type="ECO:0000256" key="1">
    <source>
        <dbReference type="ARBA" id="ARBA00022723"/>
    </source>
</evidence>
<keyword evidence="2" id="KW-0378">Hydrolase</keyword>